<dbReference type="Proteomes" id="UP000780801">
    <property type="component" value="Unassembled WGS sequence"/>
</dbReference>
<keyword evidence="3" id="KW-1185">Reference proteome</keyword>
<dbReference type="AlphaFoldDB" id="A0A9P6FJX2"/>
<evidence type="ECO:0000313" key="3">
    <source>
        <dbReference type="Proteomes" id="UP000780801"/>
    </source>
</evidence>
<protein>
    <submittedName>
        <fullName evidence="2">Uncharacterized protein</fullName>
    </submittedName>
</protein>
<proteinExistence type="predicted"/>
<dbReference type="OrthoDB" id="2377933at2759"/>
<name>A0A9P6FJX2_9FUNG</name>
<dbReference type="EMBL" id="JAABOA010005892">
    <property type="protein sequence ID" value="KAF9572537.1"/>
    <property type="molecule type" value="Genomic_DNA"/>
</dbReference>
<evidence type="ECO:0000256" key="1">
    <source>
        <dbReference type="SAM" id="Phobius"/>
    </source>
</evidence>
<reference evidence="2" key="1">
    <citation type="journal article" date="2020" name="Fungal Divers.">
        <title>Resolving the Mortierellaceae phylogeny through synthesis of multi-gene phylogenetics and phylogenomics.</title>
        <authorList>
            <person name="Vandepol N."/>
            <person name="Liber J."/>
            <person name="Desiro A."/>
            <person name="Na H."/>
            <person name="Kennedy M."/>
            <person name="Barry K."/>
            <person name="Grigoriev I.V."/>
            <person name="Miller A.N."/>
            <person name="O'Donnell K."/>
            <person name="Stajich J.E."/>
            <person name="Bonito G."/>
        </authorList>
    </citation>
    <scope>NUCLEOTIDE SEQUENCE</scope>
    <source>
        <strain evidence="2">KOD1015</strain>
    </source>
</reference>
<comment type="caution">
    <text evidence="2">The sequence shown here is derived from an EMBL/GenBank/DDBJ whole genome shotgun (WGS) entry which is preliminary data.</text>
</comment>
<feature type="transmembrane region" description="Helical" evidence="1">
    <location>
        <begin position="171"/>
        <end position="192"/>
    </location>
</feature>
<keyword evidence="1" id="KW-0472">Membrane</keyword>
<feature type="transmembrane region" description="Helical" evidence="1">
    <location>
        <begin position="114"/>
        <end position="133"/>
    </location>
</feature>
<organism evidence="2 3">
    <name type="scientific">Lunasporangiospora selenospora</name>
    <dbReference type="NCBI Taxonomy" id="979761"/>
    <lineage>
        <taxon>Eukaryota</taxon>
        <taxon>Fungi</taxon>
        <taxon>Fungi incertae sedis</taxon>
        <taxon>Mucoromycota</taxon>
        <taxon>Mortierellomycotina</taxon>
        <taxon>Mortierellomycetes</taxon>
        <taxon>Mortierellales</taxon>
        <taxon>Mortierellaceae</taxon>
        <taxon>Lunasporangiospora</taxon>
    </lineage>
</organism>
<sequence length="213" mass="23269">GTIEFFLEEHSRGVGLSTHPLTAGSGDLSLALAQQLKEGYLLMQDEWEHLLSHYMYALGALGMSWCEMIAFSRQALPVGCTLVNVGQFYERSSPSSAGEGHSAKGRKSQGGWPLVILWVIAGVLYGGIVAGVACQYPKGLYVGLIYVPLLLIIVAGFLFYKRGLFTLGRYYILQTYVIGAIVALVAIIIYMAKNKFDMLTSNDKSKIGSYSRP</sequence>
<keyword evidence="1" id="KW-0812">Transmembrane</keyword>
<keyword evidence="1" id="KW-1133">Transmembrane helix</keyword>
<feature type="non-terminal residue" evidence="2">
    <location>
        <position position="213"/>
    </location>
</feature>
<accession>A0A9P6FJX2</accession>
<gene>
    <name evidence="2" type="ORF">BGW38_008512</name>
</gene>
<evidence type="ECO:0000313" key="2">
    <source>
        <dbReference type="EMBL" id="KAF9572537.1"/>
    </source>
</evidence>
<feature type="transmembrane region" description="Helical" evidence="1">
    <location>
        <begin position="139"/>
        <end position="159"/>
    </location>
</feature>